<evidence type="ECO:0000313" key="4">
    <source>
        <dbReference type="Proteomes" id="UP000693981"/>
    </source>
</evidence>
<feature type="coiled-coil region" evidence="1">
    <location>
        <begin position="175"/>
        <end position="206"/>
    </location>
</feature>
<dbReference type="AlphaFoldDB" id="A0A8T1W0H1"/>
<feature type="compositionally biased region" description="Low complexity" evidence="2">
    <location>
        <begin position="74"/>
        <end position="83"/>
    </location>
</feature>
<keyword evidence="4" id="KW-1185">Reference proteome</keyword>
<feature type="coiled-coil region" evidence="1">
    <location>
        <begin position="119"/>
        <end position="146"/>
    </location>
</feature>
<organism evidence="3 4">
    <name type="scientific">Phytophthora boehmeriae</name>
    <dbReference type="NCBI Taxonomy" id="109152"/>
    <lineage>
        <taxon>Eukaryota</taxon>
        <taxon>Sar</taxon>
        <taxon>Stramenopiles</taxon>
        <taxon>Oomycota</taxon>
        <taxon>Peronosporomycetes</taxon>
        <taxon>Peronosporales</taxon>
        <taxon>Peronosporaceae</taxon>
        <taxon>Phytophthora</taxon>
    </lineage>
</organism>
<protein>
    <recommendedName>
        <fullName evidence="5">M96 mating-specific protein family</fullName>
    </recommendedName>
</protein>
<gene>
    <name evidence="3" type="ORF">PHYBOEH_008965</name>
</gene>
<evidence type="ECO:0008006" key="5">
    <source>
        <dbReference type="Google" id="ProtNLM"/>
    </source>
</evidence>
<proteinExistence type="predicted"/>
<name>A0A8T1W0H1_9STRA</name>
<dbReference type="EMBL" id="JAGDFL010000542">
    <property type="protein sequence ID" value="KAG7385670.1"/>
    <property type="molecule type" value="Genomic_DNA"/>
</dbReference>
<reference evidence="3" key="1">
    <citation type="submission" date="2021-02" db="EMBL/GenBank/DDBJ databases">
        <authorList>
            <person name="Palmer J.M."/>
        </authorList>
    </citation>
    <scope>NUCLEOTIDE SEQUENCE</scope>
    <source>
        <strain evidence="3">SCRP23</strain>
    </source>
</reference>
<dbReference type="Proteomes" id="UP000693981">
    <property type="component" value="Unassembled WGS sequence"/>
</dbReference>
<comment type="caution">
    <text evidence="3">The sequence shown here is derived from an EMBL/GenBank/DDBJ whole genome shotgun (WGS) entry which is preliminary data.</text>
</comment>
<accession>A0A8T1W0H1</accession>
<evidence type="ECO:0000256" key="1">
    <source>
        <dbReference type="SAM" id="Coils"/>
    </source>
</evidence>
<dbReference type="OrthoDB" id="127530at2759"/>
<evidence type="ECO:0000313" key="3">
    <source>
        <dbReference type="EMBL" id="KAG7385670.1"/>
    </source>
</evidence>
<sequence>MTHEDELHSAIFDLGYPPPSNTLAVLSVAAPSPPDLFSCDVELDGGFEEALQFLETYSADELCDDRPTPENIMTSAATSTSSASDEDDSAEVKFNGRGRKTEAPAKTKRRTRVTTKQQITSLQGTVEGLTKKLESLQSEFSQTYRRPRQMHQGSHESVVSRPLWQKIAARQLELRHQSEEDNAALREMLELQMQEAKNLKRILKRRTRIERMENMLGMKRLKRLASDISIDAVQALETMLHETDEIYARIDQDYAERGMKDVLCPGRSRHVDREVINGVYLEIMEKQLVPFPAKNTERAVWATLGEFGMQSLQCVKDFDAQVHFHAQHSQKTNDTVMTSYSAATSGFQNMHTAHIRKVVRKYVEANRTVFVSQLVSEPKNARGQAGIAQSCKLRVVVQKANDLNCGEGCFTLIQSCVSVSRHAPKDPNYQEVEGNVDMAIAVWDEIVSRMSGVVESYLLDESFELGNLLFNSST</sequence>
<dbReference type="PANTHER" id="PTHR35796:SF3">
    <property type="entry name" value="BHLH DOMAIN-CONTAINING PROTEIN"/>
    <property type="match status" value="1"/>
</dbReference>
<keyword evidence="1" id="KW-0175">Coiled coil</keyword>
<feature type="region of interest" description="Disordered" evidence="2">
    <location>
        <begin position="65"/>
        <end position="118"/>
    </location>
</feature>
<evidence type="ECO:0000256" key="2">
    <source>
        <dbReference type="SAM" id="MobiDB-lite"/>
    </source>
</evidence>
<dbReference type="PANTHER" id="PTHR35796">
    <property type="entry name" value="HYPOTHETICAL CYTOSOLIC PROTEIN"/>
    <property type="match status" value="1"/>
</dbReference>